<organism evidence="5 6">
    <name type="scientific">Mesorhizobium retamae</name>
    <dbReference type="NCBI Taxonomy" id="2912854"/>
    <lineage>
        <taxon>Bacteria</taxon>
        <taxon>Pseudomonadati</taxon>
        <taxon>Pseudomonadota</taxon>
        <taxon>Alphaproteobacteria</taxon>
        <taxon>Hyphomicrobiales</taxon>
        <taxon>Phyllobacteriaceae</taxon>
        <taxon>Mesorhizobium</taxon>
    </lineage>
</organism>
<dbReference type="PRINTS" id="PR00038">
    <property type="entry name" value="HTHLUXR"/>
</dbReference>
<dbReference type="EMBL" id="JAKREW010000023">
    <property type="protein sequence ID" value="MCG7507367.1"/>
    <property type="molecule type" value="Genomic_DNA"/>
</dbReference>
<evidence type="ECO:0000259" key="4">
    <source>
        <dbReference type="PROSITE" id="PS50043"/>
    </source>
</evidence>
<dbReference type="InterPro" id="IPR016032">
    <property type="entry name" value="Sig_transdc_resp-reg_C-effctor"/>
</dbReference>
<dbReference type="Gene3D" id="1.10.10.10">
    <property type="entry name" value="Winged helix-like DNA-binding domain superfamily/Winged helix DNA-binding domain"/>
    <property type="match status" value="1"/>
</dbReference>
<dbReference type="SMART" id="SM00421">
    <property type="entry name" value="HTH_LUXR"/>
    <property type="match status" value="1"/>
</dbReference>
<dbReference type="PANTHER" id="PTHR44688">
    <property type="entry name" value="DNA-BINDING TRANSCRIPTIONAL ACTIVATOR DEVR_DOSR"/>
    <property type="match status" value="1"/>
</dbReference>
<dbReference type="InterPro" id="IPR000792">
    <property type="entry name" value="Tscrpt_reg_LuxR_C"/>
</dbReference>
<keyword evidence="3" id="KW-0804">Transcription</keyword>
<dbReference type="PANTHER" id="PTHR44688:SF16">
    <property type="entry name" value="DNA-BINDING TRANSCRIPTIONAL ACTIVATOR DEVR_DOSR"/>
    <property type="match status" value="1"/>
</dbReference>
<dbReference type="SUPFAM" id="SSF46894">
    <property type="entry name" value="C-terminal effector domain of the bipartite response regulators"/>
    <property type="match status" value="1"/>
</dbReference>
<gene>
    <name evidence="5" type="ORF">L4923_20240</name>
</gene>
<dbReference type="CDD" id="cd06170">
    <property type="entry name" value="LuxR_C_like"/>
    <property type="match status" value="1"/>
</dbReference>
<dbReference type="Pfam" id="PF00196">
    <property type="entry name" value="GerE"/>
    <property type="match status" value="1"/>
</dbReference>
<accession>A0ABS9QIU0</accession>
<proteinExistence type="predicted"/>
<dbReference type="RefSeq" id="WP_239368440.1">
    <property type="nucleotide sequence ID" value="NZ_JAKREW010000023.1"/>
</dbReference>
<evidence type="ECO:0000313" key="6">
    <source>
        <dbReference type="Proteomes" id="UP001201701"/>
    </source>
</evidence>
<evidence type="ECO:0000313" key="5">
    <source>
        <dbReference type="EMBL" id="MCG7507367.1"/>
    </source>
</evidence>
<keyword evidence="1" id="KW-0805">Transcription regulation</keyword>
<dbReference type="PROSITE" id="PS50043">
    <property type="entry name" value="HTH_LUXR_2"/>
    <property type="match status" value="1"/>
</dbReference>
<protein>
    <submittedName>
        <fullName evidence="5">LuxR C-terminal-related transcriptional regulator</fullName>
    </submittedName>
</protein>
<sequence>MDGVAAQSDRRASATADLALSLLAGVGARDFQERLALSLKRHVKVDAGLILLYRRDTAPKILFNDWCTDKGLSDIRNYLQGSYRLDPFYRLALDNGDDGLYRLNQIEPSLDRSQYYREYYRHSGLHDEFNIFVTLDTDTKVAISLARRRSHEIFSGADAKFLQTAAPLLSQAVLRHYRDLRPEAIEDQGSLLQSTLAHALKNFGRSVLTARECEIAQLILRGFSVKGAAARLGISPATVKLHRRNLYAKLDISSQTALFSLFIDAVALASNASEDPLITYLGRRGPQMGQRIPN</sequence>
<dbReference type="InterPro" id="IPR036388">
    <property type="entry name" value="WH-like_DNA-bd_sf"/>
</dbReference>
<comment type="caution">
    <text evidence="5">The sequence shown here is derived from an EMBL/GenBank/DDBJ whole genome shotgun (WGS) entry which is preliminary data.</text>
</comment>
<dbReference type="Proteomes" id="UP001201701">
    <property type="component" value="Unassembled WGS sequence"/>
</dbReference>
<evidence type="ECO:0000256" key="2">
    <source>
        <dbReference type="ARBA" id="ARBA00023125"/>
    </source>
</evidence>
<reference evidence="5 6" key="1">
    <citation type="submission" date="2022-02" db="EMBL/GenBank/DDBJ databases">
        <title>Draft genome sequence of Mezorhizobium retamae strain IRAMC:0171 isolated from Retama raetam nodules.</title>
        <authorList>
            <person name="Bengaied R."/>
            <person name="Sbissi I."/>
            <person name="Huber K."/>
            <person name="Ghodbane F."/>
            <person name="Nouioui I."/>
            <person name="Tarhouni M."/>
            <person name="Gtari M."/>
        </authorList>
    </citation>
    <scope>NUCLEOTIDE SEQUENCE [LARGE SCALE GENOMIC DNA]</scope>
    <source>
        <strain evidence="5 6">IRAMC:0171</strain>
    </source>
</reference>
<keyword evidence="6" id="KW-1185">Reference proteome</keyword>
<name>A0ABS9QIU0_9HYPH</name>
<evidence type="ECO:0000256" key="1">
    <source>
        <dbReference type="ARBA" id="ARBA00023015"/>
    </source>
</evidence>
<keyword evidence="2" id="KW-0238">DNA-binding</keyword>
<feature type="domain" description="HTH luxR-type" evidence="4">
    <location>
        <begin position="201"/>
        <end position="266"/>
    </location>
</feature>
<evidence type="ECO:0000256" key="3">
    <source>
        <dbReference type="ARBA" id="ARBA00023163"/>
    </source>
</evidence>